<evidence type="ECO:0000313" key="3">
    <source>
        <dbReference type="Proteomes" id="UP001234178"/>
    </source>
</evidence>
<evidence type="ECO:0000313" key="2">
    <source>
        <dbReference type="EMBL" id="KAK4029044.1"/>
    </source>
</evidence>
<proteinExistence type="predicted"/>
<gene>
    <name evidence="2" type="ORF">OUZ56_022057</name>
</gene>
<feature type="region of interest" description="Disordered" evidence="1">
    <location>
        <begin position="243"/>
        <end position="274"/>
    </location>
</feature>
<feature type="compositionally biased region" description="Low complexity" evidence="1">
    <location>
        <begin position="18"/>
        <end position="32"/>
    </location>
</feature>
<name>A0ABR0AV84_9CRUS</name>
<dbReference type="Proteomes" id="UP001234178">
    <property type="component" value="Unassembled WGS sequence"/>
</dbReference>
<accession>A0ABR0AV84</accession>
<organism evidence="2 3">
    <name type="scientific">Daphnia magna</name>
    <dbReference type="NCBI Taxonomy" id="35525"/>
    <lineage>
        <taxon>Eukaryota</taxon>
        <taxon>Metazoa</taxon>
        <taxon>Ecdysozoa</taxon>
        <taxon>Arthropoda</taxon>
        <taxon>Crustacea</taxon>
        <taxon>Branchiopoda</taxon>
        <taxon>Diplostraca</taxon>
        <taxon>Cladocera</taxon>
        <taxon>Anomopoda</taxon>
        <taxon>Daphniidae</taxon>
        <taxon>Daphnia</taxon>
    </lineage>
</organism>
<comment type="caution">
    <text evidence="2">The sequence shown here is derived from an EMBL/GenBank/DDBJ whole genome shotgun (WGS) entry which is preliminary data.</text>
</comment>
<sequence length="618" mass="68974">MDHSSTATEQEEKIVLEPVSPSSSSSSSSPVPAIKLKRKCPSGWTLSNNGTNSVSKLRRGGRIKLKLRSWMAEPLVVKEGDASLRLATDLPRFNWLELKLNQKQDGTNGETNVCSSANNDGLPIVPLKIRILEKSSYAARLTEGLSVAPPAKKELDQSVAQHLKSDEASVPTCTSRWPLKKRLIRQLSPVISPRTSPIASPIPVTSPVVSQVISQLDVIKPILTQKLICNQTQITQERLQTELRQSPPAQRGPVIMRNILPPTPPASSAPPELMPVDANDQDKPLDLSRRCTFEPAPTRLEDKAEVEIIAMTTRINSKSVRQPVDFQPSRQRFSCNPAEIHRIQRSEKELVAKPMREYITQRNPPIRAPESSFPDWNKNGTSGFRPYREQRPPVAVASTLVNAITPTSRPFVLPPLRPLPHHWKSLVVQQQRNPVVRPEVQLHPVGPAAPSAGFVTGPRLFHPQQVTAATTKKPLSIASHTMTTLPPDWSLRSCVVCSRRADFRCAGCHGNAYCSTLCQASIYNIITYTNCTRTVFLNLSIMFSFLAFQKRKKDQFLSVFIFIFYRLGIGPTIVNFASVTADLDEIVSTEENAHRLVFHQKFHVFYLYICYRCCCCGF</sequence>
<protein>
    <recommendedName>
        <fullName evidence="4">HIT-type domain-containing protein</fullName>
    </recommendedName>
</protein>
<feature type="region of interest" description="Disordered" evidence="1">
    <location>
        <begin position="1"/>
        <end position="33"/>
    </location>
</feature>
<dbReference type="EMBL" id="JAOYFB010000039">
    <property type="protein sequence ID" value="KAK4029044.1"/>
    <property type="molecule type" value="Genomic_DNA"/>
</dbReference>
<evidence type="ECO:0008006" key="4">
    <source>
        <dbReference type="Google" id="ProtNLM"/>
    </source>
</evidence>
<reference evidence="2 3" key="1">
    <citation type="journal article" date="2023" name="Nucleic Acids Res.">
        <title>The hologenome of Daphnia magna reveals possible DNA methylation and microbiome-mediated evolution of the host genome.</title>
        <authorList>
            <person name="Chaturvedi A."/>
            <person name="Li X."/>
            <person name="Dhandapani V."/>
            <person name="Marshall H."/>
            <person name="Kissane S."/>
            <person name="Cuenca-Cambronero M."/>
            <person name="Asole G."/>
            <person name="Calvet F."/>
            <person name="Ruiz-Romero M."/>
            <person name="Marangio P."/>
            <person name="Guigo R."/>
            <person name="Rago D."/>
            <person name="Mirbahai L."/>
            <person name="Eastwood N."/>
            <person name="Colbourne J.K."/>
            <person name="Zhou J."/>
            <person name="Mallon E."/>
            <person name="Orsini L."/>
        </authorList>
    </citation>
    <scope>NUCLEOTIDE SEQUENCE [LARGE SCALE GENOMIC DNA]</scope>
    <source>
        <strain evidence="2">LRV0_1</strain>
    </source>
</reference>
<evidence type="ECO:0000256" key="1">
    <source>
        <dbReference type="SAM" id="MobiDB-lite"/>
    </source>
</evidence>
<dbReference type="Gene3D" id="6.10.140.2220">
    <property type="match status" value="1"/>
</dbReference>
<keyword evidence="3" id="KW-1185">Reference proteome</keyword>